<dbReference type="PANTHER" id="PTHR46401">
    <property type="entry name" value="GLYCOSYLTRANSFERASE WBBK-RELATED"/>
    <property type="match status" value="1"/>
</dbReference>
<evidence type="ECO:0000313" key="3">
    <source>
        <dbReference type="EMBL" id="AYV45940.1"/>
    </source>
</evidence>
<feature type="domain" description="Glycosyl transferase family 1" evidence="2">
    <location>
        <begin position="372"/>
        <end position="514"/>
    </location>
</feature>
<organism evidence="4 5">
    <name type="scientific">Caulobacter flavus</name>
    <dbReference type="NCBI Taxonomy" id="1679497"/>
    <lineage>
        <taxon>Bacteria</taxon>
        <taxon>Pseudomonadati</taxon>
        <taxon>Pseudomonadota</taxon>
        <taxon>Alphaproteobacteria</taxon>
        <taxon>Caulobacterales</taxon>
        <taxon>Caulobacteraceae</taxon>
        <taxon>Caulobacter</taxon>
    </lineage>
</organism>
<keyword evidence="6" id="KW-1185">Reference proteome</keyword>
<evidence type="ECO:0000256" key="1">
    <source>
        <dbReference type="ARBA" id="ARBA00022679"/>
    </source>
</evidence>
<evidence type="ECO:0000259" key="2">
    <source>
        <dbReference type="Pfam" id="PF00534"/>
    </source>
</evidence>
<dbReference type="KEGG" id="cfh:C1707_06565"/>
<dbReference type="AlphaFoldDB" id="A0A2N5D626"/>
<dbReference type="EMBL" id="CP026100">
    <property type="protein sequence ID" value="AYV45940.1"/>
    <property type="molecule type" value="Genomic_DNA"/>
</dbReference>
<dbReference type="RefSeq" id="WP_101711125.1">
    <property type="nucleotide sequence ID" value="NZ_CP026100.1"/>
</dbReference>
<dbReference type="Gene3D" id="3.40.50.2000">
    <property type="entry name" value="Glycogen Phosphorylase B"/>
    <property type="match status" value="2"/>
</dbReference>
<dbReference type="GO" id="GO:0009103">
    <property type="term" value="P:lipopolysaccharide biosynthetic process"/>
    <property type="evidence" value="ECO:0007669"/>
    <property type="project" value="TreeGrafter"/>
</dbReference>
<dbReference type="EMBL" id="PJRQ01000002">
    <property type="protein sequence ID" value="PLR21517.1"/>
    <property type="molecule type" value="Genomic_DNA"/>
</dbReference>
<accession>A0A2N5D626</accession>
<dbReference type="GO" id="GO:0016757">
    <property type="term" value="F:glycosyltransferase activity"/>
    <property type="evidence" value="ECO:0007669"/>
    <property type="project" value="InterPro"/>
</dbReference>
<proteinExistence type="predicted"/>
<dbReference type="Proteomes" id="UP000234483">
    <property type="component" value="Unassembled WGS sequence"/>
</dbReference>
<sequence>MAPLQTVHPTKPKKVAIWLQLNPGQELVGEGIGMHLARLVMGMRDRNSAQAVICAPSWSKPKIDEWLWMYGIRDAVSVLYFGPQIREAKPGRKVNAKASPKVNDVGRLSGMSAWLVARSASSVHPMILLPFVALGGAGFLGVKLAARVARLFVRAGLSVVRVGQSRFTKLAGDNAYQAMAFHIDNDPSIESCIVPIGNWYLCRMIKKKPITVQIPDIVFLEFPEVFDKVEGVESATSSILRVAAHATRIICPSPYISEVHHQRLGIPERKSKVVYHAPMTADQYLRPLAKPGETLRETGARVGREFLHETNFGSSFERYVPPRMRPAEIRRIRSRLRPNGVIVSPDTSLNRFSGSIRWLTALSDNWERRDGLLYFPTQNRPYKNILRTLLAIDQLRSEGRNLILMLTGDLNYSPEIVDLIANRDLYGHVLCLPRMSAVLHGAMYTLADLTVAPSLFEGGFPFLFSESLSVDTPIVMADIPVTQDVLPESLWEQTLFNPKEVSSIAEAIKRGLDRGPELLAAQKPFFDAQVARRDWGDVAQEYLDACDEGVAELALRAESSARQRRVGAQLEAQARDTGFLRADELTFD</sequence>
<dbReference type="Proteomes" id="UP000281192">
    <property type="component" value="Chromosome"/>
</dbReference>
<dbReference type="InterPro" id="IPR001296">
    <property type="entry name" value="Glyco_trans_1"/>
</dbReference>
<reference evidence="3 6" key="2">
    <citation type="submission" date="2018-01" db="EMBL/GenBank/DDBJ databases">
        <title>Complete genome sequence of Caulobacter flavus RHGG3.</title>
        <authorList>
            <person name="Yang E."/>
        </authorList>
    </citation>
    <scope>NUCLEOTIDE SEQUENCE [LARGE SCALE GENOMIC DNA]</scope>
    <source>
        <strain evidence="3 6">RHGG3</strain>
    </source>
</reference>
<dbReference type="OrthoDB" id="9801609at2"/>
<dbReference type="Pfam" id="PF00534">
    <property type="entry name" value="Glycos_transf_1"/>
    <property type="match status" value="1"/>
</dbReference>
<dbReference type="SUPFAM" id="SSF53756">
    <property type="entry name" value="UDP-Glycosyltransferase/glycogen phosphorylase"/>
    <property type="match status" value="1"/>
</dbReference>
<name>A0A2N5D626_9CAUL</name>
<keyword evidence="1" id="KW-0808">Transferase</keyword>
<evidence type="ECO:0000313" key="4">
    <source>
        <dbReference type="EMBL" id="PLR21517.1"/>
    </source>
</evidence>
<protein>
    <recommendedName>
        <fullName evidence="2">Glycosyl transferase family 1 domain-containing protein</fullName>
    </recommendedName>
</protein>
<reference evidence="4 5" key="1">
    <citation type="submission" date="2017-12" db="EMBL/GenBank/DDBJ databases">
        <title>The genome sequence of Caulobacter flavus CGMCC1 15093.</title>
        <authorList>
            <person name="Gao J."/>
            <person name="Mao X."/>
            <person name="Sun J."/>
        </authorList>
    </citation>
    <scope>NUCLEOTIDE SEQUENCE [LARGE SCALE GENOMIC DNA]</scope>
    <source>
        <strain evidence="4 5">CGMCC1 15093</strain>
    </source>
</reference>
<dbReference type="PANTHER" id="PTHR46401:SF2">
    <property type="entry name" value="GLYCOSYLTRANSFERASE WBBK-RELATED"/>
    <property type="match status" value="1"/>
</dbReference>
<evidence type="ECO:0000313" key="6">
    <source>
        <dbReference type="Proteomes" id="UP000281192"/>
    </source>
</evidence>
<gene>
    <name evidence="3" type="ORF">C1707_06565</name>
    <name evidence="4" type="ORF">CFHF_00780</name>
</gene>
<evidence type="ECO:0000313" key="5">
    <source>
        <dbReference type="Proteomes" id="UP000234483"/>
    </source>
</evidence>